<dbReference type="Proteomes" id="UP000266841">
    <property type="component" value="Unassembled WGS sequence"/>
</dbReference>
<feature type="non-terminal residue" evidence="1">
    <location>
        <position position="1"/>
    </location>
</feature>
<proteinExistence type="predicted"/>
<protein>
    <submittedName>
        <fullName evidence="1">Uncharacterized protein</fullName>
    </submittedName>
</protein>
<gene>
    <name evidence="1" type="ORF">THAOC_12581</name>
</gene>
<sequence length="44" mass="4961">TNNQPSSQRTFCLVGETISHQSTPDCRFERQTLSLLMTCSNQLS</sequence>
<keyword evidence="2" id="KW-1185">Reference proteome</keyword>
<dbReference type="AlphaFoldDB" id="K0SNE4"/>
<evidence type="ECO:0000313" key="1">
    <source>
        <dbReference type="EMBL" id="EJK66499.1"/>
    </source>
</evidence>
<accession>K0SNE4</accession>
<name>K0SNE4_THAOC</name>
<reference evidence="1 2" key="1">
    <citation type="journal article" date="2012" name="Genome Biol.">
        <title>Genome and low-iron response of an oceanic diatom adapted to chronic iron limitation.</title>
        <authorList>
            <person name="Lommer M."/>
            <person name="Specht M."/>
            <person name="Roy A.S."/>
            <person name="Kraemer L."/>
            <person name="Andreson R."/>
            <person name="Gutowska M.A."/>
            <person name="Wolf J."/>
            <person name="Bergner S.V."/>
            <person name="Schilhabel M.B."/>
            <person name="Klostermeier U.C."/>
            <person name="Beiko R.G."/>
            <person name="Rosenstiel P."/>
            <person name="Hippler M."/>
            <person name="Laroche J."/>
        </authorList>
    </citation>
    <scope>NUCLEOTIDE SEQUENCE [LARGE SCALE GENOMIC DNA]</scope>
    <source>
        <strain evidence="1 2">CCMP1005</strain>
    </source>
</reference>
<evidence type="ECO:0000313" key="2">
    <source>
        <dbReference type="Proteomes" id="UP000266841"/>
    </source>
</evidence>
<comment type="caution">
    <text evidence="1">The sequence shown here is derived from an EMBL/GenBank/DDBJ whole genome shotgun (WGS) entry which is preliminary data.</text>
</comment>
<organism evidence="1 2">
    <name type="scientific">Thalassiosira oceanica</name>
    <name type="common">Marine diatom</name>
    <dbReference type="NCBI Taxonomy" id="159749"/>
    <lineage>
        <taxon>Eukaryota</taxon>
        <taxon>Sar</taxon>
        <taxon>Stramenopiles</taxon>
        <taxon>Ochrophyta</taxon>
        <taxon>Bacillariophyta</taxon>
        <taxon>Coscinodiscophyceae</taxon>
        <taxon>Thalassiosirophycidae</taxon>
        <taxon>Thalassiosirales</taxon>
        <taxon>Thalassiosiraceae</taxon>
        <taxon>Thalassiosira</taxon>
    </lineage>
</organism>
<dbReference type="EMBL" id="AGNL01014891">
    <property type="protein sequence ID" value="EJK66499.1"/>
    <property type="molecule type" value="Genomic_DNA"/>
</dbReference>